<dbReference type="Proteomes" id="UP000623129">
    <property type="component" value="Unassembled WGS sequence"/>
</dbReference>
<dbReference type="EMBL" id="SWLB01000008">
    <property type="protein sequence ID" value="KAF3335956.1"/>
    <property type="molecule type" value="Genomic_DNA"/>
</dbReference>
<evidence type="ECO:0000256" key="4">
    <source>
        <dbReference type="ARBA" id="ARBA00022598"/>
    </source>
</evidence>
<evidence type="ECO:0000313" key="13">
    <source>
        <dbReference type="EMBL" id="KAF3335956.1"/>
    </source>
</evidence>
<gene>
    <name evidence="13" type="ORF">FCM35_KLT20463</name>
</gene>
<dbReference type="FunFam" id="3.30.300.30:FF:000007">
    <property type="entry name" value="4-coumarate--CoA ligase 2"/>
    <property type="match status" value="1"/>
</dbReference>
<dbReference type="PANTHER" id="PTHR24096:SF149">
    <property type="entry name" value="AMP-BINDING DOMAIN-CONTAINING PROTEIN-RELATED"/>
    <property type="match status" value="1"/>
</dbReference>
<proteinExistence type="inferred from homology"/>
<dbReference type="GO" id="GO:0106290">
    <property type="term" value="F:trans-cinnamate-CoA ligase activity"/>
    <property type="evidence" value="ECO:0007669"/>
    <property type="project" value="UniProtKB-ARBA"/>
</dbReference>
<dbReference type="Pfam" id="PF00501">
    <property type="entry name" value="AMP-binding"/>
    <property type="match status" value="1"/>
</dbReference>
<organism evidence="13 14">
    <name type="scientific">Carex littledalei</name>
    <dbReference type="NCBI Taxonomy" id="544730"/>
    <lineage>
        <taxon>Eukaryota</taxon>
        <taxon>Viridiplantae</taxon>
        <taxon>Streptophyta</taxon>
        <taxon>Embryophyta</taxon>
        <taxon>Tracheophyta</taxon>
        <taxon>Spermatophyta</taxon>
        <taxon>Magnoliopsida</taxon>
        <taxon>Liliopsida</taxon>
        <taxon>Poales</taxon>
        <taxon>Cyperaceae</taxon>
        <taxon>Cyperoideae</taxon>
        <taxon>Cariceae</taxon>
        <taxon>Carex</taxon>
        <taxon>Carex subgen. Euthyceras</taxon>
    </lineage>
</organism>
<dbReference type="FunFam" id="3.40.50.12780:FF:000003">
    <property type="entry name" value="Long-chain-fatty-acid--CoA ligase FadD"/>
    <property type="match status" value="1"/>
</dbReference>
<evidence type="ECO:0000256" key="10">
    <source>
        <dbReference type="SAM" id="Phobius"/>
    </source>
</evidence>
<accession>A0A833RAR8</accession>
<evidence type="ECO:0000259" key="12">
    <source>
        <dbReference type="Pfam" id="PF13193"/>
    </source>
</evidence>
<dbReference type="GO" id="GO:0006744">
    <property type="term" value="P:ubiquinone biosynthetic process"/>
    <property type="evidence" value="ECO:0007669"/>
    <property type="project" value="TreeGrafter"/>
</dbReference>
<comment type="cofactor">
    <cofactor evidence="1">
        <name>Mg(2+)</name>
        <dbReference type="ChEBI" id="CHEBI:18420"/>
    </cofactor>
</comment>
<comment type="similarity">
    <text evidence="2">Belongs to the ATP-dependent AMP-binding enzyme family.</text>
</comment>
<feature type="transmembrane region" description="Helical" evidence="10">
    <location>
        <begin position="255"/>
        <end position="277"/>
    </location>
</feature>
<evidence type="ECO:0000256" key="2">
    <source>
        <dbReference type="ARBA" id="ARBA00006432"/>
    </source>
</evidence>
<comment type="catalytic activity">
    <reaction evidence="9">
        <text>(E)-4-coumarate + ATP + CoA = (E)-4-coumaroyl-CoA + AMP + diphosphate</text>
        <dbReference type="Rhea" id="RHEA:19641"/>
        <dbReference type="ChEBI" id="CHEBI:12876"/>
        <dbReference type="ChEBI" id="CHEBI:30616"/>
        <dbReference type="ChEBI" id="CHEBI:33019"/>
        <dbReference type="ChEBI" id="CHEBI:57287"/>
        <dbReference type="ChEBI" id="CHEBI:85008"/>
        <dbReference type="ChEBI" id="CHEBI:456215"/>
        <dbReference type="EC" id="6.2.1.12"/>
    </reaction>
    <physiologicalReaction direction="left-to-right" evidence="9">
        <dbReference type="Rhea" id="RHEA:19642"/>
    </physiologicalReaction>
</comment>
<evidence type="ECO:0000256" key="5">
    <source>
        <dbReference type="ARBA" id="ARBA00022741"/>
    </source>
</evidence>
<evidence type="ECO:0000256" key="8">
    <source>
        <dbReference type="ARBA" id="ARBA00034223"/>
    </source>
</evidence>
<feature type="domain" description="AMP-dependent synthetase/ligase" evidence="11">
    <location>
        <begin position="55"/>
        <end position="416"/>
    </location>
</feature>
<dbReference type="InterPro" id="IPR025110">
    <property type="entry name" value="AMP-bd_C"/>
</dbReference>
<reference evidence="13" key="1">
    <citation type="submission" date="2020-01" db="EMBL/GenBank/DDBJ databases">
        <title>Genome sequence of Kobresia littledalei, the first chromosome-level genome in the family Cyperaceae.</title>
        <authorList>
            <person name="Qu G."/>
        </authorList>
    </citation>
    <scope>NUCLEOTIDE SEQUENCE</scope>
    <source>
        <strain evidence="13">C.B.Clarke</strain>
        <tissue evidence="13">Leaf</tissue>
    </source>
</reference>
<dbReference type="PANTHER" id="PTHR24096">
    <property type="entry name" value="LONG-CHAIN-FATTY-ACID--COA LIGASE"/>
    <property type="match status" value="1"/>
</dbReference>
<dbReference type="GO" id="GO:0005777">
    <property type="term" value="C:peroxisome"/>
    <property type="evidence" value="ECO:0007669"/>
    <property type="project" value="TreeGrafter"/>
</dbReference>
<comment type="catalytic activity">
    <reaction evidence="7">
        <text>(E)-4-coumarate + ATP + H(+) = (E)-4-coumaroyl-AMP + diphosphate</text>
        <dbReference type="Rhea" id="RHEA:72419"/>
        <dbReference type="ChEBI" id="CHEBI:12876"/>
        <dbReference type="ChEBI" id="CHEBI:15378"/>
        <dbReference type="ChEBI" id="CHEBI:30616"/>
        <dbReference type="ChEBI" id="CHEBI:33019"/>
        <dbReference type="ChEBI" id="CHEBI:192348"/>
    </reaction>
    <physiologicalReaction direction="left-to-right" evidence="7">
        <dbReference type="Rhea" id="RHEA:72420"/>
    </physiologicalReaction>
</comment>
<keyword evidence="10" id="KW-1133">Transmembrane helix</keyword>
<dbReference type="InterPro" id="IPR042099">
    <property type="entry name" value="ANL_N_sf"/>
</dbReference>
<sequence>METDITARLAFVPPQKPQIPTFYCPATGIYTSKHPKRAIPLDPNLDLVSFLLSHRHSGDQALVDSRTGDSIAYTSLQSLVDSFACGLQNIGVGKNHVVMILLPNSILFPVVLLGVLRNASVATPMNPLNSIKDIKKQLDSSGSSLVLTFIENVQKIESLGVRAIAIPESLHYDPDNFQIFNRIMNCDPTNAPKPAIKQSDPAAILYSSGTSGPCKGVVITHQNLISMVELFVKFEASQYRDDSSKNVYLAPIPMFHIYGMSLFSIGLLSLGTMVVVMKRFEAKEAVRAIERYRVTHLPTVPPIVAALLRAKRDLGCDLGSLKQVACGAAPLSQKLIDEFSRVFPHVDFIQGYGMTESTAVATRGFNTPSCKKYTSVGLLAPNMEAKIIDLENGNCLPPGSHGELLLRGPAIMKGYLNNEKATSETIVDGGWLRTGDLAHFDNEGYLYILDRLKDTIKYKGYQIAPADLEALLLIHPDIVDVAVTSEENEETGEIPVAFVVQRSGISLSSSEVMDHVNKQVAPYKKVRKVVFVNSLPKSPTGKVLRRLLKISRRNSKI</sequence>
<dbReference type="Gene3D" id="3.30.300.30">
    <property type="match status" value="1"/>
</dbReference>
<keyword evidence="10" id="KW-0472">Membrane</keyword>
<dbReference type="Pfam" id="PF13193">
    <property type="entry name" value="AMP-binding_C"/>
    <property type="match status" value="1"/>
</dbReference>
<evidence type="ECO:0000313" key="14">
    <source>
        <dbReference type="Proteomes" id="UP000623129"/>
    </source>
</evidence>
<dbReference type="InterPro" id="IPR045851">
    <property type="entry name" value="AMP-bd_C_sf"/>
</dbReference>
<feature type="domain" description="AMP-binding enzyme C-terminal" evidence="12">
    <location>
        <begin position="468"/>
        <end position="542"/>
    </location>
</feature>
<evidence type="ECO:0000256" key="1">
    <source>
        <dbReference type="ARBA" id="ARBA00001946"/>
    </source>
</evidence>
<dbReference type="OrthoDB" id="10253869at2759"/>
<evidence type="ECO:0000256" key="9">
    <source>
        <dbReference type="ARBA" id="ARBA00034252"/>
    </source>
</evidence>
<dbReference type="SUPFAM" id="SSF56801">
    <property type="entry name" value="Acetyl-CoA synthetase-like"/>
    <property type="match status" value="1"/>
</dbReference>
<evidence type="ECO:0000256" key="6">
    <source>
        <dbReference type="ARBA" id="ARBA00022840"/>
    </source>
</evidence>
<evidence type="ECO:0000256" key="3">
    <source>
        <dbReference type="ARBA" id="ARBA00012959"/>
    </source>
</evidence>
<keyword evidence="10" id="KW-0812">Transmembrane</keyword>
<keyword evidence="14" id="KW-1185">Reference proteome</keyword>
<keyword evidence="4 13" id="KW-0436">Ligase</keyword>
<dbReference type="GO" id="GO:0016207">
    <property type="term" value="F:4-coumarate-CoA ligase activity"/>
    <property type="evidence" value="ECO:0007669"/>
    <property type="project" value="UniProtKB-EC"/>
</dbReference>
<dbReference type="GO" id="GO:0009698">
    <property type="term" value="P:phenylpropanoid metabolic process"/>
    <property type="evidence" value="ECO:0007669"/>
    <property type="project" value="UniProtKB-ARBA"/>
</dbReference>
<evidence type="ECO:0000256" key="7">
    <source>
        <dbReference type="ARBA" id="ARBA00034219"/>
    </source>
</evidence>
<dbReference type="AlphaFoldDB" id="A0A833RAR8"/>
<dbReference type="CDD" id="cd05904">
    <property type="entry name" value="4CL"/>
    <property type="match status" value="1"/>
</dbReference>
<evidence type="ECO:0000259" key="11">
    <source>
        <dbReference type="Pfam" id="PF00501"/>
    </source>
</evidence>
<dbReference type="InterPro" id="IPR000873">
    <property type="entry name" value="AMP-dep_synth/lig_dom"/>
</dbReference>
<keyword evidence="5" id="KW-0547">Nucleotide-binding</keyword>
<comment type="caution">
    <text evidence="13">The sequence shown here is derived from an EMBL/GenBank/DDBJ whole genome shotgun (WGS) entry which is preliminary data.</text>
</comment>
<comment type="catalytic activity">
    <reaction evidence="8">
        <text>(E)-4-coumaroyl-AMP + CoA = (E)-4-coumaroyl-CoA + AMP + H(+)</text>
        <dbReference type="Rhea" id="RHEA:72423"/>
        <dbReference type="ChEBI" id="CHEBI:15378"/>
        <dbReference type="ChEBI" id="CHEBI:57287"/>
        <dbReference type="ChEBI" id="CHEBI:85008"/>
        <dbReference type="ChEBI" id="CHEBI:192348"/>
        <dbReference type="ChEBI" id="CHEBI:456215"/>
    </reaction>
    <physiologicalReaction direction="left-to-right" evidence="8">
        <dbReference type="Rhea" id="RHEA:72424"/>
    </physiologicalReaction>
</comment>
<name>A0A833RAR8_9POAL</name>
<dbReference type="EC" id="6.2.1.12" evidence="3"/>
<dbReference type="GO" id="GO:0005524">
    <property type="term" value="F:ATP binding"/>
    <property type="evidence" value="ECO:0007669"/>
    <property type="project" value="UniProtKB-KW"/>
</dbReference>
<protein>
    <recommendedName>
        <fullName evidence="3">4-coumarate--CoA ligase</fullName>
        <ecNumber evidence="3">6.2.1.12</ecNumber>
    </recommendedName>
</protein>
<dbReference type="Gene3D" id="3.40.50.12780">
    <property type="entry name" value="N-terminal domain of ligase-like"/>
    <property type="match status" value="1"/>
</dbReference>
<keyword evidence="6" id="KW-0067">ATP-binding</keyword>